<dbReference type="GeneID" id="30033751"/>
<evidence type="ECO:0000256" key="5">
    <source>
        <dbReference type="ARBA" id="ARBA00023136"/>
    </source>
</evidence>
<feature type="transmembrane region" description="Helical" evidence="6">
    <location>
        <begin position="411"/>
        <end position="430"/>
    </location>
</feature>
<dbReference type="RefSeq" id="XP_018736079.1">
    <property type="nucleotide sequence ID" value="XM_018878813.1"/>
</dbReference>
<evidence type="ECO:0000256" key="2">
    <source>
        <dbReference type="ARBA" id="ARBA00022448"/>
    </source>
</evidence>
<keyword evidence="3 6" id="KW-0812">Transmembrane</keyword>
<evidence type="ECO:0000256" key="4">
    <source>
        <dbReference type="ARBA" id="ARBA00022989"/>
    </source>
</evidence>
<proteinExistence type="predicted"/>
<keyword evidence="5 6" id="KW-0472">Membrane</keyword>
<dbReference type="GO" id="GO:0016020">
    <property type="term" value="C:membrane"/>
    <property type="evidence" value="ECO:0007669"/>
    <property type="project" value="UniProtKB-SubCell"/>
</dbReference>
<dbReference type="EMBL" id="CP014501">
    <property type="protein sequence ID" value="ANB13602.1"/>
    <property type="molecule type" value="Genomic_DNA"/>
</dbReference>
<name>A0A167E3Q6_9ASCO</name>
<gene>
    <name evidence="7" type="ORF">AWJ20_1899</name>
</gene>
<dbReference type="SUPFAM" id="SSF103473">
    <property type="entry name" value="MFS general substrate transporter"/>
    <property type="match status" value="1"/>
</dbReference>
<dbReference type="PANTHER" id="PTHR43791:SF29">
    <property type="entry name" value="MAJOR FACILITATOR SUPERFAMILY (MFS) PROFILE DOMAIN-CONTAINING PROTEIN"/>
    <property type="match status" value="1"/>
</dbReference>
<keyword evidence="4 6" id="KW-1133">Transmembrane helix</keyword>
<evidence type="ECO:0000256" key="6">
    <source>
        <dbReference type="SAM" id="Phobius"/>
    </source>
</evidence>
<dbReference type="OrthoDB" id="1935484at2759"/>
<reference evidence="7 8" key="1">
    <citation type="submission" date="2016-02" db="EMBL/GenBank/DDBJ databases">
        <title>Complete genome sequence and transcriptome regulation of the pentose utilising yeast Sugiyamaella lignohabitans.</title>
        <authorList>
            <person name="Bellasio M."/>
            <person name="Peymann A."/>
            <person name="Valli M."/>
            <person name="Sipitzky M."/>
            <person name="Graf A."/>
            <person name="Sauer M."/>
            <person name="Marx H."/>
            <person name="Mattanovich D."/>
        </authorList>
    </citation>
    <scope>NUCLEOTIDE SEQUENCE [LARGE SCALE GENOMIC DNA]</scope>
    <source>
        <strain evidence="7 8">CBS 10342</strain>
    </source>
</reference>
<organism evidence="7 8">
    <name type="scientific">Sugiyamaella lignohabitans</name>
    <dbReference type="NCBI Taxonomy" id="796027"/>
    <lineage>
        <taxon>Eukaryota</taxon>
        <taxon>Fungi</taxon>
        <taxon>Dikarya</taxon>
        <taxon>Ascomycota</taxon>
        <taxon>Saccharomycotina</taxon>
        <taxon>Dipodascomycetes</taxon>
        <taxon>Dipodascales</taxon>
        <taxon>Trichomonascaceae</taxon>
        <taxon>Sugiyamaella</taxon>
    </lineage>
</organism>
<accession>A0A167E3Q6</accession>
<feature type="transmembrane region" description="Helical" evidence="6">
    <location>
        <begin position="236"/>
        <end position="255"/>
    </location>
</feature>
<dbReference type="Gene3D" id="1.20.1250.20">
    <property type="entry name" value="MFS general substrate transporter like domains"/>
    <property type="match status" value="2"/>
</dbReference>
<dbReference type="GO" id="GO:0022857">
    <property type="term" value="F:transmembrane transporter activity"/>
    <property type="evidence" value="ECO:0007669"/>
    <property type="project" value="InterPro"/>
</dbReference>
<sequence>MGFQGRELLADYSSKVKSILRFLTMSLKNEYSKIRYDAIVEELDDLEPDSSSHYSAKAHTFEDPTVADYYRKLYESTEYEGRHHFDPEFTWEHEEERELIRKTDYKVTLLAFILFVSLDIDRGNLSNALSNNMLDDLNLTTDDMNLGSVINLLSFLSVELPSQVLSKRYGPNISIPVQICLFSIVGISQAFLTGKTGFFITRSLLGLLQGSFIPNICLWMSYFFSGKELPTRLSYFYIANPFTSAFSSLIAYFILHLDGVCGISGWRYIFAIEGAFTLGIGLWAFTQMVSSPVHTKTWFNPKGWYTYRQEKIMVNRILRDDPSKGDMNCHEALSFGHLKKSLADYDIWPIYLVRFLSDINVKPIARYLSLTLRELGFTTLTTNLLLIPSSLAGIVTMLAVAYLSEGINQRGLVIMLGPLWCLPCLFLLRYWPAAMIETWPTYFIMITALAHPVGTVLTVTWCSSNASSVSTRAVSAAVVNMFSQSAGIFAAPIYRSDDYPLYKRGNSTLIVYNILAVVVCIAAKLYYMARNRHKERLWNAMSLEQQQEYLKTTQDRGNKRLDFRFVH</sequence>
<dbReference type="KEGG" id="slb:AWJ20_1899"/>
<feature type="transmembrane region" description="Helical" evidence="6">
    <location>
        <begin position="384"/>
        <end position="404"/>
    </location>
</feature>
<dbReference type="FunFam" id="1.20.1250.20:FF:000106">
    <property type="entry name" value="MFS transporter, putative"/>
    <property type="match status" value="1"/>
</dbReference>
<evidence type="ECO:0000256" key="3">
    <source>
        <dbReference type="ARBA" id="ARBA00022692"/>
    </source>
</evidence>
<dbReference type="AlphaFoldDB" id="A0A167E3Q6"/>
<dbReference type="PANTHER" id="PTHR43791">
    <property type="entry name" value="PERMEASE-RELATED"/>
    <property type="match status" value="1"/>
</dbReference>
<comment type="subcellular location">
    <subcellularLocation>
        <location evidence="1">Membrane</location>
        <topology evidence="1">Multi-pass membrane protein</topology>
    </subcellularLocation>
</comment>
<protein>
    <submittedName>
        <fullName evidence="7">Uncharacterized protein</fullName>
    </submittedName>
</protein>
<feature type="transmembrane region" description="Helical" evidence="6">
    <location>
        <begin position="173"/>
        <end position="192"/>
    </location>
</feature>
<dbReference type="Proteomes" id="UP000189580">
    <property type="component" value="Chromosome a"/>
</dbReference>
<feature type="transmembrane region" description="Helical" evidence="6">
    <location>
        <begin position="509"/>
        <end position="527"/>
    </location>
</feature>
<keyword evidence="2" id="KW-0813">Transport</keyword>
<evidence type="ECO:0000313" key="7">
    <source>
        <dbReference type="EMBL" id="ANB13602.1"/>
    </source>
</evidence>
<feature type="transmembrane region" description="Helical" evidence="6">
    <location>
        <begin position="204"/>
        <end position="224"/>
    </location>
</feature>
<feature type="transmembrane region" description="Helical" evidence="6">
    <location>
        <begin position="474"/>
        <end position="494"/>
    </location>
</feature>
<dbReference type="Pfam" id="PF07690">
    <property type="entry name" value="MFS_1"/>
    <property type="match status" value="1"/>
</dbReference>
<dbReference type="InterPro" id="IPR036259">
    <property type="entry name" value="MFS_trans_sf"/>
</dbReference>
<evidence type="ECO:0000313" key="8">
    <source>
        <dbReference type="Proteomes" id="UP000189580"/>
    </source>
</evidence>
<evidence type="ECO:0000256" key="1">
    <source>
        <dbReference type="ARBA" id="ARBA00004141"/>
    </source>
</evidence>
<feature type="transmembrane region" description="Helical" evidence="6">
    <location>
        <begin position="442"/>
        <end position="462"/>
    </location>
</feature>
<dbReference type="InterPro" id="IPR011701">
    <property type="entry name" value="MFS"/>
</dbReference>
<feature type="transmembrane region" description="Helical" evidence="6">
    <location>
        <begin position="267"/>
        <end position="285"/>
    </location>
</feature>
<keyword evidence="8" id="KW-1185">Reference proteome</keyword>